<evidence type="ECO:0000256" key="2">
    <source>
        <dbReference type="ARBA" id="ARBA00022692"/>
    </source>
</evidence>
<keyword evidence="2 5" id="KW-0812">Transmembrane</keyword>
<dbReference type="Pfam" id="PF01124">
    <property type="entry name" value="MAPEG"/>
    <property type="match status" value="1"/>
</dbReference>
<evidence type="ECO:0000313" key="7">
    <source>
        <dbReference type="Proteomes" id="UP001430360"/>
    </source>
</evidence>
<evidence type="ECO:0000313" key="6">
    <source>
        <dbReference type="EMBL" id="MCD9096083.1"/>
    </source>
</evidence>
<accession>A0ABS8U996</accession>
<comment type="subcellular location">
    <subcellularLocation>
        <location evidence="1">Membrane</location>
    </subcellularLocation>
</comment>
<protein>
    <submittedName>
        <fullName evidence="6">MAPEG family protein</fullName>
    </submittedName>
</protein>
<evidence type="ECO:0000256" key="5">
    <source>
        <dbReference type="SAM" id="Phobius"/>
    </source>
</evidence>
<feature type="transmembrane region" description="Helical" evidence="5">
    <location>
        <begin position="61"/>
        <end position="79"/>
    </location>
</feature>
<sequence>MTIELQILGWAIVLGLVHIGVAAAFATAQRGVRWNASNRDGADIPPLTGAAVRTAAASRNFLETFPLFAAAVLAVVVAGRADAGTALGAQVYFWARVAYLPIYAIGIPYLRSAVWVVSLWGTIQIIKPLF</sequence>
<organism evidence="6 7">
    <name type="scientific">Luteimonas fraxinea</name>
    <dbReference type="NCBI Taxonomy" id="2901869"/>
    <lineage>
        <taxon>Bacteria</taxon>
        <taxon>Pseudomonadati</taxon>
        <taxon>Pseudomonadota</taxon>
        <taxon>Gammaproteobacteria</taxon>
        <taxon>Lysobacterales</taxon>
        <taxon>Lysobacteraceae</taxon>
        <taxon>Luteimonas</taxon>
    </lineage>
</organism>
<dbReference type="InterPro" id="IPR001129">
    <property type="entry name" value="Membr-assoc_MAPEG"/>
</dbReference>
<dbReference type="Gene3D" id="1.20.120.550">
    <property type="entry name" value="Membrane associated eicosanoid/glutathione metabolism-like domain"/>
    <property type="match status" value="1"/>
</dbReference>
<dbReference type="PANTHER" id="PTHR35371">
    <property type="entry name" value="INNER MEMBRANE PROTEIN"/>
    <property type="match status" value="1"/>
</dbReference>
<feature type="transmembrane region" description="Helical" evidence="5">
    <location>
        <begin position="91"/>
        <end position="110"/>
    </location>
</feature>
<reference evidence="6" key="1">
    <citation type="submission" date="2021-12" db="EMBL/GenBank/DDBJ databases">
        <authorList>
            <person name="Ulrich A."/>
        </authorList>
    </citation>
    <scope>NUCLEOTIDE SEQUENCE</scope>
    <source>
        <strain evidence="6">A1P009</strain>
    </source>
</reference>
<dbReference type="SUPFAM" id="SSF161084">
    <property type="entry name" value="MAPEG domain-like"/>
    <property type="match status" value="1"/>
</dbReference>
<evidence type="ECO:0000256" key="1">
    <source>
        <dbReference type="ARBA" id="ARBA00004370"/>
    </source>
</evidence>
<evidence type="ECO:0000256" key="4">
    <source>
        <dbReference type="ARBA" id="ARBA00023136"/>
    </source>
</evidence>
<proteinExistence type="predicted"/>
<dbReference type="Proteomes" id="UP001430360">
    <property type="component" value="Unassembled WGS sequence"/>
</dbReference>
<keyword evidence="3 5" id="KW-1133">Transmembrane helix</keyword>
<dbReference type="RefSeq" id="WP_232134563.1">
    <property type="nucleotide sequence ID" value="NZ_CP089507.1"/>
</dbReference>
<dbReference type="InterPro" id="IPR023352">
    <property type="entry name" value="MAPEG-like_dom_sf"/>
</dbReference>
<name>A0ABS8U996_9GAMM</name>
<comment type="caution">
    <text evidence="6">The sequence shown here is derived from an EMBL/GenBank/DDBJ whole genome shotgun (WGS) entry which is preliminary data.</text>
</comment>
<feature type="transmembrane region" description="Helical" evidence="5">
    <location>
        <begin position="7"/>
        <end position="28"/>
    </location>
</feature>
<evidence type="ECO:0000256" key="3">
    <source>
        <dbReference type="ARBA" id="ARBA00022989"/>
    </source>
</evidence>
<keyword evidence="4 5" id="KW-0472">Membrane</keyword>
<dbReference type="EMBL" id="JAJQKU010000001">
    <property type="protein sequence ID" value="MCD9096083.1"/>
    <property type="molecule type" value="Genomic_DNA"/>
</dbReference>
<gene>
    <name evidence="6" type="ORF">LTT95_03915</name>
</gene>
<dbReference type="PANTHER" id="PTHR35371:SF1">
    <property type="entry name" value="BLR7753 PROTEIN"/>
    <property type="match status" value="1"/>
</dbReference>
<reference evidence="6" key="2">
    <citation type="journal article" date="2022" name="Syst. Appl. Microbiol.">
        <title>Physiological and genomic characterisation of Luteimonas fraxinea sp. nov., a bacterial species associated with trees tolerant to ash dieback.</title>
        <authorList>
            <person name="Ulrich K."/>
            <person name="Becker R."/>
            <person name="Behrendt U."/>
            <person name="Kube M."/>
            <person name="Schneck V."/>
            <person name="Ulrich A."/>
        </authorList>
    </citation>
    <scope>NUCLEOTIDE SEQUENCE</scope>
    <source>
        <strain evidence="6">A1P009</strain>
    </source>
</reference>
<keyword evidence="7" id="KW-1185">Reference proteome</keyword>